<proteinExistence type="predicted"/>
<name>D1VS17_9FIRM</name>
<dbReference type="AlphaFoldDB" id="D1VS17"/>
<evidence type="ECO:0000313" key="2">
    <source>
        <dbReference type="Proteomes" id="UP000005711"/>
    </source>
</evidence>
<keyword evidence="2" id="KW-1185">Reference proteome</keyword>
<evidence type="ECO:0000313" key="1">
    <source>
        <dbReference type="EMBL" id="EFA90663.1"/>
    </source>
</evidence>
<sequence length="45" mass="5342">METFKLYSKQVNYATINVGFSVGLNKTYQKENKYFTKMLRHCFGL</sequence>
<organism evidence="1 2">
    <name type="scientific">Peptoniphilus lacrimalis 315-B</name>
    <dbReference type="NCBI Taxonomy" id="596330"/>
    <lineage>
        <taxon>Bacteria</taxon>
        <taxon>Bacillati</taxon>
        <taxon>Bacillota</taxon>
        <taxon>Tissierellia</taxon>
        <taxon>Tissierellales</taxon>
        <taxon>Peptoniphilaceae</taxon>
        <taxon>Peptoniphilus</taxon>
    </lineage>
</organism>
<protein>
    <submittedName>
        <fullName evidence="1">Uncharacterized protein</fullName>
    </submittedName>
</protein>
<accession>D1VS17</accession>
<comment type="caution">
    <text evidence="1">The sequence shown here is derived from an EMBL/GenBank/DDBJ whole genome shotgun (WGS) entry which is preliminary data.</text>
</comment>
<dbReference type="Proteomes" id="UP000005711">
    <property type="component" value="Unassembled WGS sequence"/>
</dbReference>
<dbReference type="EMBL" id="ADDO01000017">
    <property type="protein sequence ID" value="EFA90663.1"/>
    <property type="molecule type" value="Genomic_DNA"/>
</dbReference>
<gene>
    <name evidence="1" type="ORF">HMPREF0628_0144</name>
</gene>
<reference evidence="1 2" key="1">
    <citation type="submission" date="2009-12" db="EMBL/GenBank/DDBJ databases">
        <title>Genome Sequence of Peptoniphilus lacrimalis 315-B.</title>
        <authorList>
            <person name="Durkin A.S."/>
            <person name="Madupu R."/>
            <person name="Torralba M."/>
            <person name="Methe B."/>
            <person name="Sutton G."/>
            <person name="Strausberg R.L."/>
            <person name="Nelson K.E."/>
        </authorList>
    </citation>
    <scope>NUCLEOTIDE SEQUENCE [LARGE SCALE GENOMIC DNA]</scope>
    <source>
        <strain evidence="1 2">315-B</strain>
    </source>
</reference>